<comment type="caution">
    <text evidence="2">The sequence shown here is derived from an EMBL/GenBank/DDBJ whole genome shotgun (WGS) entry which is preliminary data.</text>
</comment>
<protein>
    <recommendedName>
        <fullName evidence="4">Prepilin-type N-terminal cleavage/methylation domain-containing protein</fullName>
    </recommendedName>
</protein>
<accession>D6SKT2</accession>
<dbReference type="NCBIfam" id="TIGR02532">
    <property type="entry name" value="IV_pilin_GFxxxE"/>
    <property type="match status" value="1"/>
</dbReference>
<dbReference type="Pfam" id="PF07963">
    <property type="entry name" value="N_methyl"/>
    <property type="match status" value="1"/>
</dbReference>
<name>D6SKT2_9BACT</name>
<evidence type="ECO:0000313" key="3">
    <source>
        <dbReference type="Proteomes" id="UP000005496"/>
    </source>
</evidence>
<evidence type="ECO:0008006" key="4">
    <source>
        <dbReference type="Google" id="ProtNLM"/>
    </source>
</evidence>
<keyword evidence="1" id="KW-0472">Membrane</keyword>
<gene>
    <name evidence="2" type="ORF">Dthio_PD2707</name>
</gene>
<keyword evidence="3" id="KW-1185">Reference proteome</keyword>
<evidence type="ECO:0000256" key="1">
    <source>
        <dbReference type="SAM" id="Phobius"/>
    </source>
</evidence>
<dbReference type="AlphaFoldDB" id="D6SKT2"/>
<proteinExistence type="predicted"/>
<feature type="transmembrane region" description="Helical" evidence="1">
    <location>
        <begin position="20"/>
        <end position="39"/>
    </location>
</feature>
<keyword evidence="1" id="KW-1133">Transmembrane helix</keyword>
<reference evidence="2" key="1">
    <citation type="submission" date="2010-05" db="EMBL/GenBank/DDBJ databases">
        <title>The draft genome of Desulfonatronospira thiodismutans ASO3-1.</title>
        <authorList>
            <consortium name="US DOE Joint Genome Institute (JGI-PGF)"/>
            <person name="Lucas S."/>
            <person name="Copeland A."/>
            <person name="Lapidus A."/>
            <person name="Cheng J.-F."/>
            <person name="Bruce D."/>
            <person name="Goodwin L."/>
            <person name="Pitluck S."/>
            <person name="Chertkov O."/>
            <person name="Brettin T."/>
            <person name="Detter J.C."/>
            <person name="Han C."/>
            <person name="Land M.L."/>
            <person name="Hauser L."/>
            <person name="Kyrpides N."/>
            <person name="Mikhailova N."/>
            <person name="Muyzer G."/>
            <person name="Woyke T."/>
        </authorList>
    </citation>
    <scope>NUCLEOTIDE SEQUENCE [LARGE SCALE GENOMIC DNA]</scope>
    <source>
        <strain evidence="2">ASO3-1</strain>
    </source>
</reference>
<keyword evidence="1" id="KW-0812">Transmembrane</keyword>
<dbReference type="InterPro" id="IPR012902">
    <property type="entry name" value="N_methyl_site"/>
</dbReference>
<organism evidence="2 3">
    <name type="scientific">Desulfonatronospira thiodismutans ASO3-1</name>
    <dbReference type="NCBI Taxonomy" id="555779"/>
    <lineage>
        <taxon>Bacteria</taxon>
        <taxon>Pseudomonadati</taxon>
        <taxon>Thermodesulfobacteriota</taxon>
        <taxon>Desulfovibrionia</taxon>
        <taxon>Desulfovibrionales</taxon>
        <taxon>Desulfonatronovibrionaceae</taxon>
        <taxon>Desulfonatronospira</taxon>
    </lineage>
</organism>
<evidence type="ECO:0000313" key="2">
    <source>
        <dbReference type="EMBL" id="EFI35293.1"/>
    </source>
</evidence>
<dbReference type="Proteomes" id="UP000005496">
    <property type="component" value="Unassembled WGS sequence"/>
</dbReference>
<sequence>MANYREGGFSGKAGLSLLEVMVVLIIMSLGMGLYLGINYRQQESLEVRAFASELGRFMGAAGSSAVVNATDNACVYVKADREVVENLKGRSITVPDGARIVLPEDPGAEEFVLAFFYADGSMGVADFFFGIR</sequence>
<dbReference type="EMBL" id="ACJN02000001">
    <property type="protein sequence ID" value="EFI35293.1"/>
    <property type="molecule type" value="Genomic_DNA"/>
</dbReference>
<dbReference type="eggNOG" id="ENOG502ZEZA">
    <property type="taxonomic scope" value="Bacteria"/>
</dbReference>